<organism evidence="3 4">
    <name type="scientific">Sphingomonas sabuli</name>
    <dbReference type="NCBI Taxonomy" id="2764186"/>
    <lineage>
        <taxon>Bacteria</taxon>
        <taxon>Pseudomonadati</taxon>
        <taxon>Pseudomonadota</taxon>
        <taxon>Alphaproteobacteria</taxon>
        <taxon>Sphingomonadales</taxon>
        <taxon>Sphingomonadaceae</taxon>
        <taxon>Sphingomonas</taxon>
    </lineage>
</organism>
<dbReference type="Proteomes" id="UP000515861">
    <property type="component" value="Chromosome"/>
</dbReference>
<evidence type="ECO:0000259" key="2">
    <source>
        <dbReference type="Pfam" id="PF11160"/>
    </source>
</evidence>
<dbReference type="KEGG" id="ssau:H8M03_05225"/>
<evidence type="ECO:0000313" key="3">
    <source>
        <dbReference type="EMBL" id="QNM83725.1"/>
    </source>
</evidence>
<dbReference type="Gene3D" id="2.30.30.1060">
    <property type="match status" value="1"/>
</dbReference>
<protein>
    <submittedName>
        <fullName evidence="3">DUF2945 domain-containing protein</fullName>
    </submittedName>
</protein>
<feature type="compositionally biased region" description="Basic and acidic residues" evidence="1">
    <location>
        <begin position="53"/>
        <end position="68"/>
    </location>
</feature>
<sequence length="68" mass="7474">MAQNLSRGDKVKWNSHGGEAHGKVVKKQTSETHIKGHKVAASKDNPQFIVETEDGKRAAHKAEALTRE</sequence>
<reference evidence="3 4" key="1">
    <citation type="submission" date="2020-08" db="EMBL/GenBank/DDBJ databases">
        <title>Sphingomonas sp. sand1-3 16S ribosomal RNA gene Genome sequencing and assembly.</title>
        <authorList>
            <person name="Kang M."/>
        </authorList>
    </citation>
    <scope>NUCLEOTIDE SEQUENCE [LARGE SCALE GENOMIC DNA]</scope>
    <source>
        <strain evidence="4">sand1-3</strain>
    </source>
</reference>
<evidence type="ECO:0000313" key="4">
    <source>
        <dbReference type="Proteomes" id="UP000515861"/>
    </source>
</evidence>
<proteinExistence type="predicted"/>
<name>A0A7G9L526_9SPHN</name>
<gene>
    <name evidence="3" type="ORF">H8M03_05225</name>
</gene>
<keyword evidence="4" id="KW-1185">Reference proteome</keyword>
<dbReference type="AlphaFoldDB" id="A0A7G9L526"/>
<dbReference type="InterPro" id="IPR021331">
    <property type="entry name" value="Hva1_TUDOR"/>
</dbReference>
<feature type="region of interest" description="Disordered" evidence="1">
    <location>
        <begin position="1"/>
        <end position="68"/>
    </location>
</feature>
<evidence type="ECO:0000256" key="1">
    <source>
        <dbReference type="SAM" id="MobiDB-lite"/>
    </source>
</evidence>
<dbReference type="EMBL" id="CP060697">
    <property type="protein sequence ID" value="QNM83725.1"/>
    <property type="molecule type" value="Genomic_DNA"/>
</dbReference>
<accession>A0A7G9L526</accession>
<dbReference type="Pfam" id="PF11160">
    <property type="entry name" value="Hva1_TUDOR"/>
    <property type="match status" value="1"/>
</dbReference>
<dbReference type="RefSeq" id="WP_187480679.1">
    <property type="nucleotide sequence ID" value="NZ_CP060697.1"/>
</dbReference>
<feature type="compositionally biased region" description="Basic and acidic residues" evidence="1">
    <location>
        <begin position="7"/>
        <end position="34"/>
    </location>
</feature>
<feature type="domain" description="Hypervirulence associated protein TUDOR" evidence="2">
    <location>
        <begin position="8"/>
        <end position="65"/>
    </location>
</feature>